<dbReference type="Gene3D" id="3.40.630.10">
    <property type="entry name" value="Zn peptidases"/>
    <property type="match status" value="2"/>
</dbReference>
<name>A0A212L2Z8_9HYPH</name>
<dbReference type="SUPFAM" id="SSF53187">
    <property type="entry name" value="Zn-dependent exopeptidases"/>
    <property type="match status" value="1"/>
</dbReference>
<dbReference type="Pfam" id="PF24827">
    <property type="entry name" value="AstE_AspA_cat"/>
    <property type="match status" value="1"/>
</dbReference>
<sequence length="349" mass="36957">MDKTILTLPGDMPGLSYSLTVLRFQGSDPKAPRAYLQAALHGNELPGVAALHVLIPKLQAAEAEGRLRGSVTVVPFANPIGLNQFQWDDHQGRFFYGSRTNFNRAFALIDRPDPALLTDDADGVSCDRRLKATLQKLALDADLVLDLHCDNEGPNYLYMPSELWPHSADLAAALDCGAVLTFEGGTDASFDEAAFRPHLAAGGFERRVVATVELKGIHDVGPATAEKDGEGLYRFLVGRGVITDAAAAPVGPFTGKGVPQSYVEMVRAPIGGMAFFHVKPGDVVRAGQLVAELIPVPGDPASVVPVHAVAPGLVLTRVLARAIRVGDDLVKIVGDERSATAKDGGALES</sequence>
<reference evidence="6" key="1">
    <citation type="submission" date="2016-08" db="EMBL/GenBank/DDBJ databases">
        <authorList>
            <person name="Seilhamer J.J."/>
        </authorList>
    </citation>
    <scope>NUCLEOTIDE SEQUENCE</scope>
    <source>
        <strain evidence="6">86</strain>
    </source>
</reference>
<keyword evidence="4" id="KW-0862">Zinc</keyword>
<dbReference type="RefSeq" id="WP_288199164.1">
    <property type="nucleotide sequence ID" value="NZ_LT608334.1"/>
</dbReference>
<dbReference type="PANTHER" id="PTHR37326">
    <property type="entry name" value="BLL3975 PROTEIN"/>
    <property type="match status" value="1"/>
</dbReference>
<dbReference type="GO" id="GO:0016788">
    <property type="term" value="F:hydrolase activity, acting on ester bonds"/>
    <property type="evidence" value="ECO:0007669"/>
    <property type="project" value="InterPro"/>
</dbReference>
<evidence type="ECO:0000256" key="3">
    <source>
        <dbReference type="ARBA" id="ARBA00022801"/>
    </source>
</evidence>
<comment type="cofactor">
    <cofactor evidence="1">
        <name>Zn(2+)</name>
        <dbReference type="ChEBI" id="CHEBI:29105"/>
    </cofactor>
</comment>
<dbReference type="EMBL" id="FMJD01000002">
    <property type="protein sequence ID" value="SCM71898.1"/>
    <property type="molecule type" value="Genomic_DNA"/>
</dbReference>
<evidence type="ECO:0000313" key="6">
    <source>
        <dbReference type="EMBL" id="SCM71898.1"/>
    </source>
</evidence>
<keyword evidence="3" id="KW-0378">Hydrolase</keyword>
<evidence type="ECO:0000256" key="1">
    <source>
        <dbReference type="ARBA" id="ARBA00001947"/>
    </source>
</evidence>
<organism evidence="6">
    <name type="scientific">uncultured Pleomorphomonas sp</name>
    <dbReference type="NCBI Taxonomy" id="442121"/>
    <lineage>
        <taxon>Bacteria</taxon>
        <taxon>Pseudomonadati</taxon>
        <taxon>Pseudomonadota</taxon>
        <taxon>Alphaproteobacteria</taxon>
        <taxon>Hyphomicrobiales</taxon>
        <taxon>Pleomorphomonadaceae</taxon>
        <taxon>Pleomorphomonas</taxon>
        <taxon>environmental samples</taxon>
    </lineage>
</organism>
<dbReference type="InterPro" id="IPR053138">
    <property type="entry name" value="N-alpha-Ac-DABA_deacetylase"/>
</dbReference>
<evidence type="ECO:0000256" key="4">
    <source>
        <dbReference type="ARBA" id="ARBA00022833"/>
    </source>
</evidence>
<gene>
    <name evidence="6" type="ORF">KL86PLE_100380</name>
</gene>
<dbReference type="InterPro" id="IPR055438">
    <property type="entry name" value="AstE_AspA_cat"/>
</dbReference>
<protein>
    <submittedName>
        <fullName evidence="6">Putative deacylase</fullName>
    </submittedName>
</protein>
<dbReference type="PANTHER" id="PTHR37326:SF1">
    <property type="entry name" value="BLL3975 PROTEIN"/>
    <property type="match status" value="1"/>
</dbReference>
<proteinExistence type="predicted"/>
<feature type="domain" description="Succinylglutamate desuccinylase/Aspartoacylase catalytic" evidence="5">
    <location>
        <begin position="31"/>
        <end position="236"/>
    </location>
</feature>
<evidence type="ECO:0000259" key="5">
    <source>
        <dbReference type="Pfam" id="PF24827"/>
    </source>
</evidence>
<accession>A0A212L2Z8</accession>
<dbReference type="GO" id="GO:0046872">
    <property type="term" value="F:metal ion binding"/>
    <property type="evidence" value="ECO:0007669"/>
    <property type="project" value="UniProtKB-KW"/>
</dbReference>
<dbReference type="AlphaFoldDB" id="A0A212L2Z8"/>
<evidence type="ECO:0000256" key="2">
    <source>
        <dbReference type="ARBA" id="ARBA00022723"/>
    </source>
</evidence>
<keyword evidence="2" id="KW-0479">Metal-binding</keyword>